<name>A0A8H7N8J2_BIOOC</name>
<reference evidence="2" key="1">
    <citation type="submission" date="2020-10" db="EMBL/GenBank/DDBJ databases">
        <title>High-Quality Genome Resource of Clonostachys rosea strain S41 by Oxford Nanopore Long-Read Sequencing.</title>
        <authorList>
            <person name="Wang H."/>
        </authorList>
    </citation>
    <scope>NUCLEOTIDE SEQUENCE</scope>
    <source>
        <strain evidence="2">S41</strain>
    </source>
</reference>
<dbReference type="EMBL" id="JADCTT010000006">
    <property type="protein sequence ID" value="KAF9751116.1"/>
    <property type="molecule type" value="Genomic_DNA"/>
</dbReference>
<gene>
    <name evidence="2" type="ORF">IM811_015336</name>
</gene>
<proteinExistence type="predicted"/>
<sequence length="119" mass="13191">MLKGHLCVLELKRRVHHDAQLPLSLPLQQPLQVLGAILGHKRHKPALDAPSAVGTTAAVIRLNTLLIVILPPANTYGFPSPRYVRLDENRSPGPSPTLSTMRSYSSPLPFKWDTTSVWR</sequence>
<evidence type="ECO:0000313" key="2">
    <source>
        <dbReference type="EMBL" id="KAF9751116.1"/>
    </source>
</evidence>
<comment type="caution">
    <text evidence="2">The sequence shown here is derived from an EMBL/GenBank/DDBJ whole genome shotgun (WGS) entry which is preliminary data.</text>
</comment>
<evidence type="ECO:0000313" key="3">
    <source>
        <dbReference type="Proteomes" id="UP000616885"/>
    </source>
</evidence>
<protein>
    <submittedName>
        <fullName evidence="2">Uncharacterized protein</fullName>
    </submittedName>
</protein>
<accession>A0A8H7N8J2</accession>
<feature type="region of interest" description="Disordered" evidence="1">
    <location>
        <begin position="81"/>
        <end position="104"/>
    </location>
</feature>
<organism evidence="2 3">
    <name type="scientific">Bionectria ochroleuca</name>
    <name type="common">Gliocladium roseum</name>
    <dbReference type="NCBI Taxonomy" id="29856"/>
    <lineage>
        <taxon>Eukaryota</taxon>
        <taxon>Fungi</taxon>
        <taxon>Dikarya</taxon>
        <taxon>Ascomycota</taxon>
        <taxon>Pezizomycotina</taxon>
        <taxon>Sordariomycetes</taxon>
        <taxon>Hypocreomycetidae</taxon>
        <taxon>Hypocreales</taxon>
        <taxon>Bionectriaceae</taxon>
        <taxon>Clonostachys</taxon>
    </lineage>
</organism>
<dbReference type="Proteomes" id="UP000616885">
    <property type="component" value="Unassembled WGS sequence"/>
</dbReference>
<dbReference type="AlphaFoldDB" id="A0A8H7N8J2"/>
<evidence type="ECO:0000256" key="1">
    <source>
        <dbReference type="SAM" id="MobiDB-lite"/>
    </source>
</evidence>